<dbReference type="Proteomes" id="UP000253472">
    <property type="component" value="Unassembled WGS sequence"/>
</dbReference>
<reference evidence="1 2" key="1">
    <citation type="submission" date="2018-06" db="EMBL/GenBank/DDBJ databases">
        <title>Whole genome sequencing of Candida tropicalis (genome annotated by CSBL at Korea University).</title>
        <authorList>
            <person name="Ahn J."/>
        </authorList>
    </citation>
    <scope>NUCLEOTIDE SEQUENCE [LARGE SCALE GENOMIC DNA]</scope>
    <source>
        <strain evidence="1 2">ATCC 20962</strain>
    </source>
</reference>
<dbReference type="EMBL" id="QLNQ01000027">
    <property type="protein sequence ID" value="RCK59639.1"/>
    <property type="molecule type" value="Genomic_DNA"/>
</dbReference>
<evidence type="ECO:0000313" key="2">
    <source>
        <dbReference type="Proteomes" id="UP000253472"/>
    </source>
</evidence>
<sequence>MCIALRKNPTDEELHDRVYERICKLIDFRLDKAECNSMKSEWCRPQNQCIASLSNYPTKLHLEKCRGGGNNCK</sequence>
<protein>
    <submittedName>
        <fullName evidence="1">Uncharacterized protein</fullName>
    </submittedName>
</protein>
<dbReference type="AlphaFoldDB" id="A0A367Y1W8"/>
<accession>A0A367Y1W8</accession>
<keyword evidence="2" id="KW-1185">Reference proteome</keyword>
<evidence type="ECO:0000313" key="1">
    <source>
        <dbReference type="EMBL" id="RCK59639.1"/>
    </source>
</evidence>
<proteinExistence type="predicted"/>
<comment type="caution">
    <text evidence="1">The sequence shown here is derived from an EMBL/GenBank/DDBJ whole genome shotgun (WGS) entry which is preliminary data.</text>
</comment>
<organism evidence="1 2">
    <name type="scientific">Candida viswanathii</name>
    <dbReference type="NCBI Taxonomy" id="5486"/>
    <lineage>
        <taxon>Eukaryota</taxon>
        <taxon>Fungi</taxon>
        <taxon>Dikarya</taxon>
        <taxon>Ascomycota</taxon>
        <taxon>Saccharomycotina</taxon>
        <taxon>Pichiomycetes</taxon>
        <taxon>Debaryomycetaceae</taxon>
        <taxon>Candida/Lodderomyces clade</taxon>
        <taxon>Candida</taxon>
    </lineage>
</organism>
<gene>
    <name evidence="1" type="ORF">Cantr_07349</name>
</gene>
<name>A0A367Y1W8_9ASCO</name>